<evidence type="ECO:0000256" key="2">
    <source>
        <dbReference type="ARBA" id="ARBA00022908"/>
    </source>
</evidence>
<evidence type="ECO:0000256" key="5">
    <source>
        <dbReference type="PROSITE-ProRule" id="PRU01248"/>
    </source>
</evidence>
<keyword evidence="4" id="KW-0233">DNA recombination</keyword>
<keyword evidence="2" id="KW-0229">DNA integration</keyword>
<evidence type="ECO:0000259" key="6">
    <source>
        <dbReference type="PROSITE" id="PS51898"/>
    </source>
</evidence>
<dbReference type="InterPro" id="IPR050090">
    <property type="entry name" value="Tyrosine_recombinase_XerCD"/>
</dbReference>
<dbReference type="Pfam" id="PF22022">
    <property type="entry name" value="Phage_int_M"/>
    <property type="match status" value="1"/>
</dbReference>
<evidence type="ECO:0000313" key="8">
    <source>
        <dbReference type="EMBL" id="MDC0720907.1"/>
    </source>
</evidence>
<evidence type="ECO:0000256" key="3">
    <source>
        <dbReference type="ARBA" id="ARBA00023125"/>
    </source>
</evidence>
<dbReference type="InterPro" id="IPR010998">
    <property type="entry name" value="Integrase_recombinase_N"/>
</dbReference>
<dbReference type="EMBL" id="JAQNDL010000003">
    <property type="protein sequence ID" value="MDC0720907.1"/>
    <property type="molecule type" value="Genomic_DNA"/>
</dbReference>
<sequence>MIKLRPWKGSKNEFEVDIIVGGVQGQTLRRRLKAPVTGRTNAERWARTLEQELFAQLLALGQAPDPKSGAEPQKLPAPTLHAFAREFLELCETDRLGINTRMNYDVHLRLYLLPALGRRRLDEITPQDITKLKKSLSKKSHNTSCEVLKTLRRVLNRAIAEKKIECAPVEFDIPRRVHRLPIAYDDQEQEALLAAAQALGPMYVAIVLLGIDGGLRRGEILGLQWADIALKRAEMVIRHNVVRGKLDAPKGRTEDNIGITKRLAQALETHPRTGPFVFDNKGSHFKEHNMNAWMRALVKLAGLPWRGTHVLRKTCGTRIADGGGGVAAVATHLRHKDLGTASRYIDRRGATSRALKALES</sequence>
<protein>
    <submittedName>
        <fullName evidence="8">Tyrosine-type recombinase/integrase</fullName>
    </submittedName>
</protein>
<dbReference type="InterPro" id="IPR011010">
    <property type="entry name" value="DNA_brk_join_enz"/>
</dbReference>
<dbReference type="PANTHER" id="PTHR30349">
    <property type="entry name" value="PHAGE INTEGRASE-RELATED"/>
    <property type="match status" value="1"/>
</dbReference>
<evidence type="ECO:0000256" key="1">
    <source>
        <dbReference type="ARBA" id="ARBA00008857"/>
    </source>
</evidence>
<dbReference type="Pfam" id="PF00589">
    <property type="entry name" value="Phage_integrase"/>
    <property type="match status" value="1"/>
</dbReference>
<dbReference type="PROSITE" id="PS51900">
    <property type="entry name" value="CB"/>
    <property type="match status" value="1"/>
</dbReference>
<evidence type="ECO:0000313" key="9">
    <source>
        <dbReference type="Proteomes" id="UP001221686"/>
    </source>
</evidence>
<feature type="domain" description="Tyr recombinase" evidence="6">
    <location>
        <begin position="179"/>
        <end position="357"/>
    </location>
</feature>
<feature type="domain" description="Core-binding (CB)" evidence="7">
    <location>
        <begin position="78"/>
        <end position="159"/>
    </location>
</feature>
<comment type="similarity">
    <text evidence="1">Belongs to the 'phage' integrase family.</text>
</comment>
<dbReference type="Gene3D" id="1.10.443.10">
    <property type="entry name" value="Intergrase catalytic core"/>
    <property type="match status" value="1"/>
</dbReference>
<dbReference type="InterPro" id="IPR053876">
    <property type="entry name" value="Phage_int_M"/>
</dbReference>
<gene>
    <name evidence="8" type="ORF">POL25_28640</name>
</gene>
<organism evidence="8 9">
    <name type="scientific">Nannocystis bainbridge</name>
    <dbReference type="NCBI Taxonomy" id="2995303"/>
    <lineage>
        <taxon>Bacteria</taxon>
        <taxon>Pseudomonadati</taxon>
        <taxon>Myxococcota</taxon>
        <taxon>Polyangia</taxon>
        <taxon>Nannocystales</taxon>
        <taxon>Nannocystaceae</taxon>
        <taxon>Nannocystis</taxon>
    </lineage>
</organism>
<dbReference type="InterPro" id="IPR013762">
    <property type="entry name" value="Integrase-like_cat_sf"/>
</dbReference>
<accession>A0ABT5E4W4</accession>
<dbReference type="Proteomes" id="UP001221686">
    <property type="component" value="Unassembled WGS sequence"/>
</dbReference>
<keyword evidence="9" id="KW-1185">Reference proteome</keyword>
<name>A0ABT5E4W4_9BACT</name>
<keyword evidence="3 5" id="KW-0238">DNA-binding</keyword>
<comment type="caution">
    <text evidence="8">The sequence shown here is derived from an EMBL/GenBank/DDBJ whole genome shotgun (WGS) entry which is preliminary data.</text>
</comment>
<dbReference type="SUPFAM" id="SSF56349">
    <property type="entry name" value="DNA breaking-rejoining enzymes"/>
    <property type="match status" value="1"/>
</dbReference>
<dbReference type="InterPro" id="IPR002104">
    <property type="entry name" value="Integrase_catalytic"/>
</dbReference>
<dbReference type="PANTHER" id="PTHR30349:SF64">
    <property type="entry name" value="PROPHAGE INTEGRASE INTD-RELATED"/>
    <property type="match status" value="1"/>
</dbReference>
<evidence type="ECO:0000259" key="7">
    <source>
        <dbReference type="PROSITE" id="PS51900"/>
    </source>
</evidence>
<dbReference type="InterPro" id="IPR044068">
    <property type="entry name" value="CB"/>
</dbReference>
<dbReference type="PROSITE" id="PS51898">
    <property type="entry name" value="TYR_RECOMBINASE"/>
    <property type="match status" value="1"/>
</dbReference>
<dbReference type="Gene3D" id="1.10.150.130">
    <property type="match status" value="1"/>
</dbReference>
<reference evidence="8 9" key="1">
    <citation type="submission" date="2022-11" db="EMBL/GenBank/DDBJ databases">
        <title>Minimal conservation of predation-associated metabolite biosynthetic gene clusters underscores biosynthetic potential of Myxococcota including descriptions for ten novel species: Archangium lansinium sp. nov., Myxococcus landrumus sp. nov., Nannocystis bai.</title>
        <authorList>
            <person name="Ahearne A."/>
            <person name="Stevens C."/>
            <person name="Dowd S."/>
        </authorList>
    </citation>
    <scope>NUCLEOTIDE SEQUENCE [LARGE SCALE GENOMIC DNA]</scope>
    <source>
        <strain evidence="8 9">BB15-2</strain>
    </source>
</reference>
<proteinExistence type="inferred from homology"/>
<dbReference type="RefSeq" id="WP_272089416.1">
    <property type="nucleotide sequence ID" value="NZ_JAQNDL010000003.1"/>
</dbReference>
<evidence type="ECO:0000256" key="4">
    <source>
        <dbReference type="ARBA" id="ARBA00023172"/>
    </source>
</evidence>